<evidence type="ECO:0000313" key="1">
    <source>
        <dbReference type="EMBL" id="KAK9165789.1"/>
    </source>
</evidence>
<reference evidence="1 2" key="1">
    <citation type="submission" date="2024-01" db="EMBL/GenBank/DDBJ databases">
        <title>Genome assemblies of Stephania.</title>
        <authorList>
            <person name="Yang L."/>
        </authorList>
    </citation>
    <scope>NUCLEOTIDE SEQUENCE [LARGE SCALE GENOMIC DNA]</scope>
    <source>
        <strain evidence="1">JXDWG</strain>
        <tissue evidence="1">Leaf</tissue>
    </source>
</reference>
<protein>
    <submittedName>
        <fullName evidence="1">Uncharacterized protein</fullName>
    </submittedName>
</protein>
<dbReference type="Proteomes" id="UP001419268">
    <property type="component" value="Unassembled WGS sequence"/>
</dbReference>
<sequence>MNLFQSSEQSLVKFVCSTLFLNPEVITLNVLLANSNKQGEVTKFSDIFLH</sequence>
<gene>
    <name evidence="1" type="ORF">Scep_000980</name>
</gene>
<dbReference type="AlphaFoldDB" id="A0AAP0Q4M0"/>
<keyword evidence="2" id="KW-1185">Reference proteome</keyword>
<organism evidence="1 2">
    <name type="scientific">Stephania cephalantha</name>
    <dbReference type="NCBI Taxonomy" id="152367"/>
    <lineage>
        <taxon>Eukaryota</taxon>
        <taxon>Viridiplantae</taxon>
        <taxon>Streptophyta</taxon>
        <taxon>Embryophyta</taxon>
        <taxon>Tracheophyta</taxon>
        <taxon>Spermatophyta</taxon>
        <taxon>Magnoliopsida</taxon>
        <taxon>Ranunculales</taxon>
        <taxon>Menispermaceae</taxon>
        <taxon>Menispermoideae</taxon>
        <taxon>Cissampelideae</taxon>
        <taxon>Stephania</taxon>
    </lineage>
</organism>
<proteinExistence type="predicted"/>
<dbReference type="EMBL" id="JBBNAG010000001">
    <property type="protein sequence ID" value="KAK9165789.1"/>
    <property type="molecule type" value="Genomic_DNA"/>
</dbReference>
<comment type="caution">
    <text evidence="1">The sequence shown here is derived from an EMBL/GenBank/DDBJ whole genome shotgun (WGS) entry which is preliminary data.</text>
</comment>
<accession>A0AAP0Q4M0</accession>
<name>A0AAP0Q4M0_9MAGN</name>
<evidence type="ECO:0000313" key="2">
    <source>
        <dbReference type="Proteomes" id="UP001419268"/>
    </source>
</evidence>